<evidence type="ECO:0000313" key="3">
    <source>
        <dbReference type="Proteomes" id="UP000017127"/>
    </source>
</evidence>
<proteinExistence type="predicted"/>
<organism evidence="2 3">
    <name type="scientific">Lyngbya aestuarii BL J</name>
    <dbReference type="NCBI Taxonomy" id="1348334"/>
    <lineage>
        <taxon>Bacteria</taxon>
        <taxon>Bacillati</taxon>
        <taxon>Cyanobacteriota</taxon>
        <taxon>Cyanophyceae</taxon>
        <taxon>Oscillatoriophycideae</taxon>
        <taxon>Oscillatoriales</taxon>
        <taxon>Microcoleaceae</taxon>
        <taxon>Lyngbya</taxon>
    </lineage>
</organism>
<name>U7QDS8_9CYAN</name>
<evidence type="ECO:0000256" key="1">
    <source>
        <dbReference type="SAM" id="Phobius"/>
    </source>
</evidence>
<dbReference type="AlphaFoldDB" id="U7QDS8"/>
<dbReference type="RefSeq" id="WP_023067763.1">
    <property type="nucleotide sequence ID" value="NZ_AUZM01000044.1"/>
</dbReference>
<dbReference type="EMBL" id="AUZM01000044">
    <property type="protein sequence ID" value="ERT06014.1"/>
    <property type="molecule type" value="Genomic_DNA"/>
</dbReference>
<keyword evidence="3" id="KW-1185">Reference proteome</keyword>
<evidence type="ECO:0000313" key="2">
    <source>
        <dbReference type="EMBL" id="ERT06014.1"/>
    </source>
</evidence>
<dbReference type="Proteomes" id="UP000017127">
    <property type="component" value="Unassembled WGS sequence"/>
</dbReference>
<protein>
    <submittedName>
        <fullName evidence="2">Putative membrane protein</fullName>
    </submittedName>
</protein>
<feature type="transmembrane region" description="Helical" evidence="1">
    <location>
        <begin position="12"/>
        <end position="33"/>
    </location>
</feature>
<sequence length="67" mass="7494">MLHTFSIFGLTAFIKAVGVVIAQYQLAFTFGLTRQFFRFFLSQEIAEASMGILAVIIGLGMFDDLRL</sequence>
<dbReference type="OrthoDB" id="9896670at2"/>
<accession>U7QDS8</accession>
<keyword evidence="1" id="KW-0812">Transmembrane</keyword>
<keyword evidence="1" id="KW-1133">Transmembrane helix</keyword>
<reference evidence="2 3" key="1">
    <citation type="journal article" date="2013" name="Front. Microbiol.">
        <title>Comparative genomic analyses of the cyanobacterium, Lyngbya aestuarii BL J, a powerful hydrogen producer.</title>
        <authorList>
            <person name="Kothari A."/>
            <person name="Vaughn M."/>
            <person name="Garcia-Pichel F."/>
        </authorList>
    </citation>
    <scope>NUCLEOTIDE SEQUENCE [LARGE SCALE GENOMIC DNA]</scope>
    <source>
        <strain evidence="2 3">BL J</strain>
    </source>
</reference>
<gene>
    <name evidence="2" type="ORF">M595_4011</name>
</gene>
<feature type="transmembrane region" description="Helical" evidence="1">
    <location>
        <begin position="45"/>
        <end position="62"/>
    </location>
</feature>
<comment type="caution">
    <text evidence="2">The sequence shown here is derived from an EMBL/GenBank/DDBJ whole genome shotgun (WGS) entry which is preliminary data.</text>
</comment>
<keyword evidence="1" id="KW-0472">Membrane</keyword>